<reference evidence="1 2" key="1">
    <citation type="submission" date="2018-08" db="EMBL/GenBank/DDBJ databases">
        <authorList>
            <person name="Laetsch R D."/>
            <person name="Stevens L."/>
            <person name="Kumar S."/>
            <person name="Blaxter L. M."/>
        </authorList>
    </citation>
    <scope>NUCLEOTIDE SEQUENCE [LARGE SCALE GENOMIC DNA]</scope>
</reference>
<keyword evidence="2" id="KW-1185">Reference proteome</keyword>
<sequence>KKWYSLTSKRIHCTFFSSIVYTFQSTGNFLYRTRKPPSRS</sequence>
<dbReference type="EMBL" id="UYRW01002054">
    <property type="protein sequence ID" value="VDK82725.1"/>
    <property type="molecule type" value="Genomic_DNA"/>
</dbReference>
<proteinExistence type="predicted"/>
<evidence type="ECO:0000313" key="2">
    <source>
        <dbReference type="Proteomes" id="UP000271087"/>
    </source>
</evidence>
<dbReference type="Proteomes" id="UP000271087">
    <property type="component" value="Unassembled WGS sequence"/>
</dbReference>
<gene>
    <name evidence="1" type="ORF">NOO_LOCUS6523</name>
</gene>
<name>A0A3P6TNR7_ONCOC</name>
<organism evidence="1 2">
    <name type="scientific">Onchocerca ochengi</name>
    <name type="common">Filarial nematode worm</name>
    <dbReference type="NCBI Taxonomy" id="42157"/>
    <lineage>
        <taxon>Eukaryota</taxon>
        <taxon>Metazoa</taxon>
        <taxon>Ecdysozoa</taxon>
        <taxon>Nematoda</taxon>
        <taxon>Chromadorea</taxon>
        <taxon>Rhabditida</taxon>
        <taxon>Spirurina</taxon>
        <taxon>Spiruromorpha</taxon>
        <taxon>Filarioidea</taxon>
        <taxon>Onchocercidae</taxon>
        <taxon>Onchocerca</taxon>
    </lineage>
</organism>
<evidence type="ECO:0000313" key="1">
    <source>
        <dbReference type="EMBL" id="VDK82725.1"/>
    </source>
</evidence>
<accession>A0A3P6TNR7</accession>
<protein>
    <submittedName>
        <fullName evidence="1">Uncharacterized protein</fullName>
    </submittedName>
</protein>
<dbReference type="AlphaFoldDB" id="A0A3P6TNR7"/>
<feature type="non-terminal residue" evidence="1">
    <location>
        <position position="1"/>
    </location>
</feature>